<evidence type="ECO:0000313" key="2">
    <source>
        <dbReference type="Proteomes" id="UP001163823"/>
    </source>
</evidence>
<dbReference type="KEGG" id="qsa:O6P43_002682"/>
<reference evidence="1" key="1">
    <citation type="journal article" date="2023" name="Science">
        <title>Elucidation of the pathway for biosynthesis of saponin adjuvants from the soapbark tree.</title>
        <authorList>
            <person name="Reed J."/>
            <person name="Orme A."/>
            <person name="El-Demerdash A."/>
            <person name="Owen C."/>
            <person name="Martin L.B.B."/>
            <person name="Misra R.C."/>
            <person name="Kikuchi S."/>
            <person name="Rejzek M."/>
            <person name="Martin A.C."/>
            <person name="Harkess A."/>
            <person name="Leebens-Mack J."/>
            <person name="Louveau T."/>
            <person name="Stephenson M.J."/>
            <person name="Osbourn A."/>
        </authorList>
    </citation>
    <scope>NUCLEOTIDE SEQUENCE</scope>
    <source>
        <strain evidence="1">S10</strain>
    </source>
</reference>
<gene>
    <name evidence="1" type="ORF">O6P43_002682</name>
</gene>
<evidence type="ECO:0000313" key="1">
    <source>
        <dbReference type="EMBL" id="KAJ7979264.1"/>
    </source>
</evidence>
<dbReference type="PANTHER" id="PTHR35304:SF3">
    <property type="entry name" value="CATHEPSIN PROPEPTIDE INHIBITOR DOMAIN-CONTAINING PROTEIN"/>
    <property type="match status" value="1"/>
</dbReference>
<dbReference type="Proteomes" id="UP001163823">
    <property type="component" value="Chromosome 2"/>
</dbReference>
<name>A0AAD7QD20_QUISA</name>
<dbReference type="EMBL" id="JARAOO010000002">
    <property type="protein sequence ID" value="KAJ7979264.1"/>
    <property type="molecule type" value="Genomic_DNA"/>
</dbReference>
<sequence length="159" mass="18168">MMNSVCVESCSNAQSPVKLQSVKFFEGPESDALFLWNLTMKKKETDLDDENYSCFEFGSIINSPSNSERSYCNAGFESRQRYLRSYTFNKVKEKQISVKEKTKNWFKNKTKKKINNTNEESCCPNFLKNVSRFLLLCTVAAKVDIDHEEGPAPAHVPVA</sequence>
<protein>
    <submittedName>
        <fullName evidence="1">Sulfate transporter 1.2</fullName>
    </submittedName>
</protein>
<accession>A0AAD7QD20</accession>
<proteinExistence type="predicted"/>
<dbReference type="PANTHER" id="PTHR35304">
    <property type="entry name" value="OS05G0120300 PROTEIN-RELATED"/>
    <property type="match status" value="1"/>
</dbReference>
<organism evidence="1 2">
    <name type="scientific">Quillaja saponaria</name>
    <name type="common">Soap bark tree</name>
    <dbReference type="NCBI Taxonomy" id="32244"/>
    <lineage>
        <taxon>Eukaryota</taxon>
        <taxon>Viridiplantae</taxon>
        <taxon>Streptophyta</taxon>
        <taxon>Embryophyta</taxon>
        <taxon>Tracheophyta</taxon>
        <taxon>Spermatophyta</taxon>
        <taxon>Magnoliopsida</taxon>
        <taxon>eudicotyledons</taxon>
        <taxon>Gunneridae</taxon>
        <taxon>Pentapetalae</taxon>
        <taxon>rosids</taxon>
        <taxon>fabids</taxon>
        <taxon>Fabales</taxon>
        <taxon>Quillajaceae</taxon>
        <taxon>Quillaja</taxon>
    </lineage>
</organism>
<comment type="caution">
    <text evidence="1">The sequence shown here is derived from an EMBL/GenBank/DDBJ whole genome shotgun (WGS) entry which is preliminary data.</text>
</comment>
<dbReference type="AlphaFoldDB" id="A0AAD7QD20"/>
<keyword evidence="2" id="KW-1185">Reference proteome</keyword>